<protein>
    <recommendedName>
        <fullName evidence="2">Transglycosylase SLT domain-containing protein</fullName>
    </recommendedName>
</protein>
<feature type="domain" description="Transglycosylase SLT" evidence="2">
    <location>
        <begin position="51"/>
        <end position="128"/>
    </location>
</feature>
<evidence type="ECO:0000259" key="2">
    <source>
        <dbReference type="Pfam" id="PF01464"/>
    </source>
</evidence>
<dbReference type="KEGG" id="vg:54979001"/>
<dbReference type="GeneID" id="54979001"/>
<reference evidence="3 4" key="1">
    <citation type="submission" date="2016-12" db="EMBL/GenBank/DDBJ databases">
        <title>Isolation, Whole Genome Sequencing Analysis of a Novel Lytic Bacteriophage RS-PII-1 infecting Ralstonia solanacearum.</title>
        <authorList>
            <person name="Su J."/>
            <person name="Liu J."/>
            <person name="Yu H."/>
            <person name="Guo Z."/>
            <person name="Sun H."/>
            <person name="Fan G."/>
            <person name="Gu G."/>
            <person name="Wang G."/>
        </authorList>
    </citation>
    <scope>NUCLEOTIDE SEQUENCE [LARGE SCALE GENOMIC DNA]</scope>
</reference>
<dbReference type="CDD" id="cd00254">
    <property type="entry name" value="LT-like"/>
    <property type="match status" value="1"/>
</dbReference>
<dbReference type="Pfam" id="PF01464">
    <property type="entry name" value="SLT"/>
    <property type="match status" value="1"/>
</dbReference>
<evidence type="ECO:0000313" key="3">
    <source>
        <dbReference type="EMBL" id="APU00299.1"/>
    </source>
</evidence>
<organism evidence="3 4">
    <name type="scientific">Ralstonia phage RS-PII-1</name>
    <dbReference type="NCBI Taxonomy" id="1932892"/>
    <lineage>
        <taxon>Viruses</taxon>
        <taxon>Duplodnaviria</taxon>
        <taxon>Heunggongvirae</taxon>
        <taxon>Uroviricota</taxon>
        <taxon>Caudoviricetes</taxon>
        <taxon>Autographivirales</taxon>
        <taxon>Autonotataviridae</taxon>
        <taxon>Sukuvirus</taxon>
        <taxon>Sukuvirus RSPII1</taxon>
    </lineage>
</organism>
<name>A0A1L7DQA5_9CAUD</name>
<dbReference type="InterPro" id="IPR023346">
    <property type="entry name" value="Lysozyme-like_dom_sf"/>
</dbReference>
<evidence type="ECO:0000313" key="4">
    <source>
        <dbReference type="Proteomes" id="UP000222868"/>
    </source>
</evidence>
<feature type="compositionally biased region" description="Low complexity" evidence="1">
    <location>
        <begin position="497"/>
        <end position="509"/>
    </location>
</feature>
<proteinExistence type="predicted"/>
<accession>A0A1L7DQA5</accession>
<evidence type="ECO:0000256" key="1">
    <source>
        <dbReference type="SAM" id="MobiDB-lite"/>
    </source>
</evidence>
<dbReference type="SUPFAM" id="SSF53955">
    <property type="entry name" value="Lysozyme-like"/>
    <property type="match status" value="1"/>
</dbReference>
<dbReference type="InterPro" id="IPR008258">
    <property type="entry name" value="Transglycosylase_SLT_dom_1"/>
</dbReference>
<dbReference type="Gene3D" id="1.10.530.10">
    <property type="match status" value="1"/>
</dbReference>
<keyword evidence="4" id="KW-1185">Reference proteome</keyword>
<feature type="region of interest" description="Disordered" evidence="1">
    <location>
        <begin position="489"/>
        <end position="523"/>
    </location>
</feature>
<dbReference type="EMBL" id="KY316062">
    <property type="protein sequence ID" value="APU00299.1"/>
    <property type="molecule type" value="Genomic_DNA"/>
</dbReference>
<dbReference type="RefSeq" id="YP_009788867.1">
    <property type="nucleotide sequence ID" value="NC_047804.1"/>
</dbReference>
<dbReference type="Proteomes" id="UP000222868">
    <property type="component" value="Segment"/>
</dbReference>
<sequence length="1689" mass="181802">MWGAFNECALQCTFPFKESYMKYTPTQEQLDKTYAQDESLGLPRGMTARQITQESGWNPTAMSQKGAYGYVQIIPTTLAAVQQQMGRTIDPTNFDDALAAHGHLMRQNLTKFGNIPDALRAYNSGWEPAKWNNPETNNYVATIYGDDAGGPSQLPQAGMSAVAKQLDRTSRLRGQTHAVTLENDASDAGLMSAQPDTSILFAAEKQSASVLAATTEHAGAAEAFAQAASWDTLAGDIKRAFQQDKPTEGWSIRDDQIKSMQDEASNVWGNDDLRNYVLGAVSDNDWAQRMANAIERADFLNRASNTDGFAKYTVGAAQLAAGMGDPVMLAATMGAGAAVNAARGAVAARSVGGLAYEAGAGAAGNVATEVVMREMRNQDLDAPALLQQALTGAALGAMGAVVFGDGHAPDPAQRAAGANLQGVAERNVRNPVDPTQRGALPNEGLIGSALDDVPAKNPLTAYEGKVAGEATESPMAKALATAEEAAARKAEAENAKAEQAAGGAAVESAESAEHTPASTFKSVSTIDDPRYNALHDAGVVVELPTVDALKDASPFHAKFGSDIPEDAKAFYSPQDDKVYVIRDRLTPEEAKNPTGIIMHEVGVHYGLERSIGTANYHKVLGSLEQSADPKVREALARVPSDTPDHLKLEEALGYLVEKHADLPVVQRIIAQIRNWLRENVGILKNLEVTTADAIAYVRGSVENVRRDGRLSADATFPYVWHGSPVKGIDQLDLKYSGTGEGNAGFGWGHYVTSEKGTALDYRNKEAQRRGLKAEDGGLYRLKVNTTRERMLDWTAPVTGKVANLLKQAGIAFDTDTTGATLYARLSRDLGSQRAASEALNAAGVHGIAYETGRSRGSKVRNSNYVLFGNEHLDVQNRYSRGAATAQRDDLALGVNAKKWAQAIDDHQEVKGAASQRAEAWYSSATRAKLIPKAVAGILDSVGNTLARSKSKGVRMVASMLAEDPSGLNRQHASSAALDMERLKHGFRQPFMEVYNRIVPALLSSKELLGYRMGYSSLAEKRIGRQVAEYRLAARKARMEGTPFDEAKYDPNIVTLGKHLDGFWGNIHEAGKEAGDPVSTAIGGKGFQGYMPYRWDWRFIHETHNTDPEKWNSLKQMFRDQYNAKVIEPAIADAAKAAATPAEIMALRDSLGKKVEHLVDNYLKQVMRSPEERLTRNENHLAAIAEQLLLDDFRGDKVTNALADEFKKKLNEIRKDRTRTEFDLLAEHNGVRMLDFIDADIGRMVDTASSRHGGQIALARRGLADESQIDGMKEALIRDGATPEDMSNIDFLIRSLKGEVRGDEFGAAKLMQQGAYAAMMGKLGFNALADAAGIITATGVSGMFKALGRAFTKDAGLMQSLRDFAPGALVHDPRLFNQTADSIHPNAAAGLSEGSFWSRAGQSAASAVGHLSGMHFVSKKLHDGLVPVLVDDIVDSIRTGKGISKARMEDMGLTADRVARIKEQLELHEAGRKRGEAIKWDQWDQTAADDLVAATQRATGQALQRAYVGEAPRWISETTVGRVIGQFRRFGFLASEKQSMRNAFIADSNSASAAVVGLGLAAAIYRAKLEANTLGMSASEHDKYIEDNFSGMKGMSGIMVMFNMSGMAADGLDAMNLLLGGQAHGGSSPVAALGYLSNLTGGVSALTSGAAQSVFGTEPVDWQRKMRQAWRMVPGANTIPGSFISNSLKD</sequence>